<name>A0AA37NJU1_9BACT</name>
<dbReference type="EMBL" id="BQOB01000001">
    <property type="protein sequence ID" value="GKH81942.1"/>
    <property type="molecule type" value="Genomic_DNA"/>
</dbReference>
<dbReference type="SUPFAM" id="SSF53335">
    <property type="entry name" value="S-adenosyl-L-methionine-dependent methyltransferases"/>
    <property type="match status" value="1"/>
</dbReference>
<evidence type="ECO:0000256" key="1">
    <source>
        <dbReference type="SAM" id="Coils"/>
    </source>
</evidence>
<accession>A0AA37NJU1</accession>
<dbReference type="AlphaFoldDB" id="A0AA37NJU1"/>
<dbReference type="Proteomes" id="UP001055104">
    <property type="component" value="Unassembled WGS sequence"/>
</dbReference>
<evidence type="ECO:0000313" key="2">
    <source>
        <dbReference type="EMBL" id="GKH81942.1"/>
    </source>
</evidence>
<comment type="caution">
    <text evidence="2">The sequence shown here is derived from an EMBL/GenBank/DDBJ whole genome shotgun (WGS) entry which is preliminary data.</text>
</comment>
<gene>
    <name evidence="2" type="ORF">CE91St7_28260</name>
</gene>
<feature type="coiled-coil region" evidence="1">
    <location>
        <begin position="41"/>
        <end position="68"/>
    </location>
</feature>
<keyword evidence="1" id="KW-0175">Coiled coil</keyword>
<organism evidence="2 3">
    <name type="scientific">Phocaeicola dorei</name>
    <dbReference type="NCBI Taxonomy" id="357276"/>
    <lineage>
        <taxon>Bacteria</taxon>
        <taxon>Pseudomonadati</taxon>
        <taxon>Bacteroidota</taxon>
        <taxon>Bacteroidia</taxon>
        <taxon>Bacteroidales</taxon>
        <taxon>Bacteroidaceae</taxon>
        <taxon>Phocaeicola</taxon>
    </lineage>
</organism>
<protein>
    <submittedName>
        <fullName evidence="2">Uncharacterized protein</fullName>
    </submittedName>
</protein>
<reference evidence="2" key="1">
    <citation type="submission" date="2022-01" db="EMBL/GenBank/DDBJ databases">
        <title>Novel bile acid biosynthetic pathways are enriched in the microbiome of centenarians.</title>
        <authorList>
            <person name="Sato Y."/>
            <person name="Atarashi K."/>
            <person name="Plichta R.D."/>
            <person name="Arai Y."/>
            <person name="Sasajima S."/>
            <person name="Kearney M.S."/>
            <person name="Suda W."/>
            <person name="Takeshita K."/>
            <person name="Sasaki T."/>
            <person name="Okamoto S."/>
            <person name="Skelly N.A."/>
            <person name="Okamura Y."/>
            <person name="Vlamakis H."/>
            <person name="Li Y."/>
            <person name="Tanoue T."/>
            <person name="Takei H."/>
            <person name="Nittono H."/>
            <person name="Narushima S."/>
            <person name="Irie J."/>
            <person name="Itoh H."/>
            <person name="Moriya K."/>
            <person name="Sugiura Y."/>
            <person name="Suematsu M."/>
            <person name="Moritoki N."/>
            <person name="Shibata S."/>
            <person name="Littman R.D."/>
            <person name="Fischbach A.M."/>
            <person name="Uwamino Y."/>
            <person name="Inoue T."/>
            <person name="Honda A."/>
            <person name="Hattori M."/>
            <person name="Murai T."/>
            <person name="Xavier J.R."/>
            <person name="Hirose N."/>
            <person name="Honda K."/>
        </authorList>
    </citation>
    <scope>NUCLEOTIDE SEQUENCE</scope>
    <source>
        <strain evidence="2">CE91-St7</strain>
    </source>
</reference>
<proteinExistence type="predicted"/>
<sequence>MPEYCYSATLEEIEAKGWSLVPSKYIEFKNRDEGIDFDTKMKQLQSEMRELLRQEEESKRELSNLFKELGYGLE</sequence>
<dbReference type="InterPro" id="IPR029063">
    <property type="entry name" value="SAM-dependent_MTases_sf"/>
</dbReference>
<evidence type="ECO:0000313" key="3">
    <source>
        <dbReference type="Proteomes" id="UP001055104"/>
    </source>
</evidence>